<evidence type="ECO:0000256" key="2">
    <source>
        <dbReference type="ARBA" id="ARBA00023015"/>
    </source>
</evidence>
<evidence type="ECO:0000313" key="7">
    <source>
        <dbReference type="Proteomes" id="UP001165263"/>
    </source>
</evidence>
<dbReference type="InterPro" id="IPR036388">
    <property type="entry name" value="WH-like_DNA-bd_sf"/>
</dbReference>
<gene>
    <name evidence="6" type="ORF">NX786_09185</name>
</gene>
<dbReference type="PROSITE" id="PS50931">
    <property type="entry name" value="HTH_LYSR"/>
    <property type="match status" value="1"/>
</dbReference>
<reference evidence="6" key="1">
    <citation type="submission" date="2022-08" db="EMBL/GenBank/DDBJ databases">
        <title>Reclassification of Massilia species as members of the genera Telluria, Duganella, Pseudoduganella, Mokoshia gen. nov. and Zemynaea gen. nov. using orthogonal and non-orthogonal genome-based approaches.</title>
        <authorList>
            <person name="Bowman J.P."/>
        </authorList>
    </citation>
    <scope>NUCLEOTIDE SEQUENCE</scope>
    <source>
        <strain evidence="6">LMG 11547</strain>
    </source>
</reference>
<keyword evidence="2" id="KW-0805">Transcription regulation</keyword>
<dbReference type="CDD" id="cd08417">
    <property type="entry name" value="PBP2_Nitroaromatics_like"/>
    <property type="match status" value="1"/>
</dbReference>
<dbReference type="Proteomes" id="UP001165263">
    <property type="component" value="Unassembled WGS sequence"/>
</dbReference>
<dbReference type="Pfam" id="PF00126">
    <property type="entry name" value="HTH_1"/>
    <property type="match status" value="1"/>
</dbReference>
<comment type="similarity">
    <text evidence="1">Belongs to the LysR transcriptional regulatory family.</text>
</comment>
<dbReference type="InterPro" id="IPR000847">
    <property type="entry name" value="LysR_HTH_N"/>
</dbReference>
<dbReference type="InterPro" id="IPR037402">
    <property type="entry name" value="YidZ_PBP2"/>
</dbReference>
<sequence length="328" mass="34896">MEILLLSRTGSVHDCGTCINDMKVITTMRQVDLSGVDLNLLKLFEALVRERSVTQAGLRLGLSQPAASRALGRLRTMLGDRLVVRGKSGLELTPRGEALAGRVTRLLDDARGIVAPAVFDPAAATGKITIAAHDHLSLVVLGDLVARFERQAPALGLHIAQPAGDNVRLVEQGGADLALGIFGDLPGSLHRRGLHTDRYVCVVRSGHPGVAGGLSLERYVALRHVTVTISGLGESAVDVALSARGLTRHVALRVPHFIAGAMLVADSDMILTLPGRLARRLADKLPLTVVALPLVVAPLAPAMIWHERVHGDPAHIWVRQQLVDIVAS</sequence>
<dbReference type="Pfam" id="PF03466">
    <property type="entry name" value="LysR_substrate"/>
    <property type="match status" value="1"/>
</dbReference>
<dbReference type="RefSeq" id="WP_259448644.1">
    <property type="nucleotide sequence ID" value="NZ_CP119520.1"/>
</dbReference>
<protein>
    <submittedName>
        <fullName evidence="6">LysR family transcriptional regulator</fullName>
    </submittedName>
</protein>
<evidence type="ECO:0000256" key="1">
    <source>
        <dbReference type="ARBA" id="ARBA00009437"/>
    </source>
</evidence>
<dbReference type="SUPFAM" id="SSF46785">
    <property type="entry name" value="Winged helix' DNA-binding domain"/>
    <property type="match status" value="1"/>
</dbReference>
<dbReference type="InterPro" id="IPR005119">
    <property type="entry name" value="LysR_subst-bd"/>
</dbReference>
<feature type="domain" description="HTH lysR-type" evidence="5">
    <location>
        <begin position="36"/>
        <end position="93"/>
    </location>
</feature>
<dbReference type="EMBL" id="JANUHC010000003">
    <property type="protein sequence ID" value="MCS0629506.1"/>
    <property type="molecule type" value="Genomic_DNA"/>
</dbReference>
<evidence type="ECO:0000256" key="3">
    <source>
        <dbReference type="ARBA" id="ARBA00023125"/>
    </source>
</evidence>
<dbReference type="Gene3D" id="3.40.190.10">
    <property type="entry name" value="Periplasmic binding protein-like II"/>
    <property type="match status" value="2"/>
</dbReference>
<evidence type="ECO:0000259" key="5">
    <source>
        <dbReference type="PROSITE" id="PS50931"/>
    </source>
</evidence>
<keyword evidence="4" id="KW-0804">Transcription</keyword>
<dbReference type="InterPro" id="IPR050389">
    <property type="entry name" value="LysR-type_TF"/>
</dbReference>
<evidence type="ECO:0000256" key="4">
    <source>
        <dbReference type="ARBA" id="ARBA00023163"/>
    </source>
</evidence>
<organism evidence="6 7">
    <name type="scientific">Telluria mixta</name>
    <dbReference type="NCBI Taxonomy" id="34071"/>
    <lineage>
        <taxon>Bacteria</taxon>
        <taxon>Pseudomonadati</taxon>
        <taxon>Pseudomonadota</taxon>
        <taxon>Betaproteobacteria</taxon>
        <taxon>Burkholderiales</taxon>
        <taxon>Oxalobacteraceae</taxon>
        <taxon>Telluria group</taxon>
        <taxon>Telluria</taxon>
    </lineage>
</organism>
<dbReference type="InterPro" id="IPR036390">
    <property type="entry name" value="WH_DNA-bd_sf"/>
</dbReference>
<dbReference type="SUPFAM" id="SSF53850">
    <property type="entry name" value="Periplasmic binding protein-like II"/>
    <property type="match status" value="1"/>
</dbReference>
<comment type="caution">
    <text evidence="6">The sequence shown here is derived from an EMBL/GenBank/DDBJ whole genome shotgun (WGS) entry which is preliminary data.</text>
</comment>
<name>A0ABT2BY18_9BURK</name>
<keyword evidence="3" id="KW-0238">DNA-binding</keyword>
<dbReference type="PRINTS" id="PR00039">
    <property type="entry name" value="HTHLYSR"/>
</dbReference>
<evidence type="ECO:0000313" key="6">
    <source>
        <dbReference type="EMBL" id="MCS0629506.1"/>
    </source>
</evidence>
<keyword evidence="7" id="KW-1185">Reference proteome</keyword>
<dbReference type="PANTHER" id="PTHR30118:SF15">
    <property type="entry name" value="TRANSCRIPTIONAL REGULATORY PROTEIN"/>
    <property type="match status" value="1"/>
</dbReference>
<dbReference type="PANTHER" id="PTHR30118">
    <property type="entry name" value="HTH-TYPE TRANSCRIPTIONAL REGULATOR LEUO-RELATED"/>
    <property type="match status" value="1"/>
</dbReference>
<dbReference type="Gene3D" id="1.10.10.10">
    <property type="entry name" value="Winged helix-like DNA-binding domain superfamily/Winged helix DNA-binding domain"/>
    <property type="match status" value="1"/>
</dbReference>
<proteinExistence type="inferred from homology"/>
<accession>A0ABT2BY18</accession>